<protein>
    <recommendedName>
        <fullName evidence="10">RNA polymerase sigma-70 region 2 domain-containing protein</fullName>
    </recommendedName>
</protein>
<keyword evidence="4" id="KW-0238">DNA-binding</keyword>
<evidence type="ECO:0000256" key="1">
    <source>
        <dbReference type="ARBA" id="ARBA00010641"/>
    </source>
</evidence>
<keyword evidence="5" id="KW-0804">Transcription</keyword>
<dbReference type="Pfam" id="PF08281">
    <property type="entry name" value="Sigma70_r4_2"/>
    <property type="match status" value="1"/>
</dbReference>
<dbReference type="PANTHER" id="PTHR43133:SF8">
    <property type="entry name" value="RNA POLYMERASE SIGMA FACTOR HI_1459-RELATED"/>
    <property type="match status" value="1"/>
</dbReference>
<dbReference type="GO" id="GO:0016987">
    <property type="term" value="F:sigma factor activity"/>
    <property type="evidence" value="ECO:0007669"/>
    <property type="project" value="UniProtKB-KW"/>
</dbReference>
<sequence>MEEYASDKSKNEKDEEVLIQSLENPRLFENLVQKYQDGFWRTAFRILNNKEEAEDAAQDAFVKIYFNAKKFKKQEGVEFKSWAYKILVNTALTRYRKAKKTVGDAEYNDALLSVEDKHHDADFKRRKEQDLIESAFSRMPEELSAILRQHYLEDKPYAEISSENGMSIGAIKMKLFRARKLFKEILSYM</sequence>
<organism evidence="8 9">
    <name type="scientific">Candidatus Tagabacteria bacterium RIFCSPLOWO2_01_FULL_42_9</name>
    <dbReference type="NCBI Taxonomy" id="1802296"/>
    <lineage>
        <taxon>Bacteria</taxon>
        <taxon>Candidatus Tagaibacteriota</taxon>
    </lineage>
</organism>
<keyword evidence="3" id="KW-0731">Sigma factor</keyword>
<evidence type="ECO:0000256" key="4">
    <source>
        <dbReference type="ARBA" id="ARBA00023125"/>
    </source>
</evidence>
<dbReference type="GO" id="GO:0006352">
    <property type="term" value="P:DNA-templated transcription initiation"/>
    <property type="evidence" value="ECO:0007669"/>
    <property type="project" value="InterPro"/>
</dbReference>
<proteinExistence type="inferred from homology"/>
<keyword evidence="2" id="KW-0805">Transcription regulation</keyword>
<comment type="similarity">
    <text evidence="1">Belongs to the sigma-70 factor family. ECF subfamily.</text>
</comment>
<feature type="domain" description="RNA polymerase sigma-70 region 2" evidence="6">
    <location>
        <begin position="31"/>
        <end position="100"/>
    </location>
</feature>
<dbReference type="Proteomes" id="UP000178116">
    <property type="component" value="Unassembled WGS sequence"/>
</dbReference>
<dbReference type="InterPro" id="IPR013324">
    <property type="entry name" value="RNA_pol_sigma_r3/r4-like"/>
</dbReference>
<dbReference type="NCBIfam" id="TIGR02937">
    <property type="entry name" value="sigma70-ECF"/>
    <property type="match status" value="1"/>
</dbReference>
<accession>A0A1G2LYR2</accession>
<dbReference type="GO" id="GO:0003677">
    <property type="term" value="F:DNA binding"/>
    <property type="evidence" value="ECO:0007669"/>
    <property type="project" value="UniProtKB-KW"/>
</dbReference>
<evidence type="ECO:0000313" key="8">
    <source>
        <dbReference type="EMBL" id="OHA15999.1"/>
    </source>
</evidence>
<evidence type="ECO:0000256" key="5">
    <source>
        <dbReference type="ARBA" id="ARBA00023163"/>
    </source>
</evidence>
<evidence type="ECO:0008006" key="10">
    <source>
        <dbReference type="Google" id="ProtNLM"/>
    </source>
</evidence>
<reference evidence="8 9" key="1">
    <citation type="journal article" date="2016" name="Nat. Commun.">
        <title>Thousands of microbial genomes shed light on interconnected biogeochemical processes in an aquifer system.</title>
        <authorList>
            <person name="Anantharaman K."/>
            <person name="Brown C.T."/>
            <person name="Hug L.A."/>
            <person name="Sharon I."/>
            <person name="Castelle C.J."/>
            <person name="Probst A.J."/>
            <person name="Thomas B.C."/>
            <person name="Singh A."/>
            <person name="Wilkins M.J."/>
            <person name="Karaoz U."/>
            <person name="Brodie E.L."/>
            <person name="Williams K.H."/>
            <person name="Hubbard S.S."/>
            <person name="Banfield J.F."/>
        </authorList>
    </citation>
    <scope>NUCLEOTIDE SEQUENCE [LARGE SCALE GENOMIC DNA]</scope>
</reference>
<dbReference type="AlphaFoldDB" id="A0A1G2LYR2"/>
<evidence type="ECO:0000256" key="2">
    <source>
        <dbReference type="ARBA" id="ARBA00023015"/>
    </source>
</evidence>
<dbReference type="InterPro" id="IPR014284">
    <property type="entry name" value="RNA_pol_sigma-70_dom"/>
</dbReference>
<feature type="domain" description="RNA polymerase sigma factor 70 region 4 type 2" evidence="7">
    <location>
        <begin position="131"/>
        <end position="180"/>
    </location>
</feature>
<dbReference type="Pfam" id="PF04542">
    <property type="entry name" value="Sigma70_r2"/>
    <property type="match status" value="1"/>
</dbReference>
<evidence type="ECO:0000256" key="3">
    <source>
        <dbReference type="ARBA" id="ARBA00023082"/>
    </source>
</evidence>
<dbReference type="EMBL" id="MHRA01000006">
    <property type="protein sequence ID" value="OHA15999.1"/>
    <property type="molecule type" value="Genomic_DNA"/>
</dbReference>
<dbReference type="SUPFAM" id="SSF88946">
    <property type="entry name" value="Sigma2 domain of RNA polymerase sigma factors"/>
    <property type="match status" value="1"/>
</dbReference>
<comment type="caution">
    <text evidence="8">The sequence shown here is derived from an EMBL/GenBank/DDBJ whole genome shotgun (WGS) entry which is preliminary data.</text>
</comment>
<dbReference type="Gene3D" id="1.10.10.10">
    <property type="entry name" value="Winged helix-like DNA-binding domain superfamily/Winged helix DNA-binding domain"/>
    <property type="match status" value="1"/>
</dbReference>
<dbReference type="PANTHER" id="PTHR43133">
    <property type="entry name" value="RNA POLYMERASE ECF-TYPE SIGMA FACTO"/>
    <property type="match status" value="1"/>
</dbReference>
<dbReference type="SUPFAM" id="SSF88659">
    <property type="entry name" value="Sigma3 and sigma4 domains of RNA polymerase sigma factors"/>
    <property type="match status" value="1"/>
</dbReference>
<dbReference type="CDD" id="cd06171">
    <property type="entry name" value="Sigma70_r4"/>
    <property type="match status" value="1"/>
</dbReference>
<evidence type="ECO:0000259" key="7">
    <source>
        <dbReference type="Pfam" id="PF08281"/>
    </source>
</evidence>
<dbReference type="InterPro" id="IPR039425">
    <property type="entry name" value="RNA_pol_sigma-70-like"/>
</dbReference>
<gene>
    <name evidence="8" type="ORF">A3A10_01500</name>
</gene>
<dbReference type="InterPro" id="IPR013249">
    <property type="entry name" value="RNA_pol_sigma70_r4_t2"/>
</dbReference>
<name>A0A1G2LYR2_9BACT</name>
<evidence type="ECO:0000259" key="6">
    <source>
        <dbReference type="Pfam" id="PF04542"/>
    </source>
</evidence>
<dbReference type="InterPro" id="IPR036388">
    <property type="entry name" value="WH-like_DNA-bd_sf"/>
</dbReference>
<dbReference type="Gene3D" id="1.10.1740.10">
    <property type="match status" value="1"/>
</dbReference>
<dbReference type="InterPro" id="IPR013325">
    <property type="entry name" value="RNA_pol_sigma_r2"/>
</dbReference>
<evidence type="ECO:0000313" key="9">
    <source>
        <dbReference type="Proteomes" id="UP000178116"/>
    </source>
</evidence>
<dbReference type="InterPro" id="IPR007627">
    <property type="entry name" value="RNA_pol_sigma70_r2"/>
</dbReference>